<dbReference type="Gene3D" id="2.40.50.140">
    <property type="entry name" value="Nucleic acid-binding proteins"/>
    <property type="match status" value="1"/>
</dbReference>
<dbReference type="Pfam" id="PF01588">
    <property type="entry name" value="tRNA_bind"/>
    <property type="match status" value="1"/>
</dbReference>
<keyword evidence="2 3" id="KW-0694">RNA-binding</keyword>
<evidence type="ECO:0000313" key="6">
    <source>
        <dbReference type="EMBL" id="MFC4987699.1"/>
    </source>
</evidence>
<dbReference type="PROSITE" id="PS50886">
    <property type="entry name" value="TRBD"/>
    <property type="match status" value="1"/>
</dbReference>
<evidence type="ECO:0000256" key="4">
    <source>
        <dbReference type="SAM" id="MobiDB-lite"/>
    </source>
</evidence>
<dbReference type="InterPro" id="IPR002547">
    <property type="entry name" value="tRNA-bd_dom"/>
</dbReference>
<evidence type="ECO:0000256" key="3">
    <source>
        <dbReference type="PROSITE-ProRule" id="PRU00209"/>
    </source>
</evidence>
<evidence type="ECO:0000256" key="2">
    <source>
        <dbReference type="ARBA" id="ARBA00022884"/>
    </source>
</evidence>
<organism evidence="6 7">
    <name type="scientific">Saliphagus infecundisoli</name>
    <dbReference type="NCBI Taxonomy" id="1849069"/>
    <lineage>
        <taxon>Archaea</taxon>
        <taxon>Methanobacteriati</taxon>
        <taxon>Methanobacteriota</taxon>
        <taxon>Stenosarchaea group</taxon>
        <taxon>Halobacteria</taxon>
        <taxon>Halobacteriales</taxon>
        <taxon>Natrialbaceae</taxon>
        <taxon>Saliphagus</taxon>
    </lineage>
</organism>
<dbReference type="Proteomes" id="UP001595925">
    <property type="component" value="Unassembled WGS sequence"/>
</dbReference>
<gene>
    <name evidence="6" type="ORF">ACFPFO_07970</name>
</gene>
<accession>A0ABD5QF28</accession>
<proteinExistence type="predicted"/>
<evidence type="ECO:0000256" key="1">
    <source>
        <dbReference type="ARBA" id="ARBA00022555"/>
    </source>
</evidence>
<feature type="region of interest" description="Disordered" evidence="4">
    <location>
        <begin position="86"/>
        <end position="107"/>
    </location>
</feature>
<comment type="caution">
    <text evidence="6">The sequence shown here is derived from an EMBL/GenBank/DDBJ whole genome shotgun (WGS) entry which is preliminary data.</text>
</comment>
<dbReference type="AlphaFoldDB" id="A0ABD5QF28"/>
<evidence type="ECO:0000259" key="5">
    <source>
        <dbReference type="PROSITE" id="PS50886"/>
    </source>
</evidence>
<dbReference type="InterPro" id="IPR012340">
    <property type="entry name" value="NA-bd_OB-fold"/>
</dbReference>
<protein>
    <submittedName>
        <fullName evidence="6">tRNA-binding protein</fullName>
    </submittedName>
</protein>
<name>A0ABD5QF28_9EURY</name>
<evidence type="ECO:0000313" key="7">
    <source>
        <dbReference type="Proteomes" id="UP001595925"/>
    </source>
</evidence>
<keyword evidence="7" id="KW-1185">Reference proteome</keyword>
<sequence>MVESPFETTVRVGRVERAEAFPETDKPEMVKLWIDLGEETVQSAAQLGYRHDPEALPGRQVICATDLGTVPIAGFESEALTLGVPDEEGHPVLVTPDEDVPLGGSLY</sequence>
<feature type="domain" description="TRNA-binding" evidence="5">
    <location>
        <begin position="4"/>
        <end position="107"/>
    </location>
</feature>
<dbReference type="GO" id="GO:0000049">
    <property type="term" value="F:tRNA binding"/>
    <property type="evidence" value="ECO:0007669"/>
    <property type="project" value="UniProtKB-UniRule"/>
</dbReference>
<keyword evidence="1 3" id="KW-0820">tRNA-binding</keyword>
<dbReference type="RefSeq" id="WP_224827861.1">
    <property type="nucleotide sequence ID" value="NZ_JAIVEF010000002.1"/>
</dbReference>
<dbReference type="SUPFAM" id="SSF50249">
    <property type="entry name" value="Nucleic acid-binding proteins"/>
    <property type="match status" value="1"/>
</dbReference>
<reference evidence="6 7" key="1">
    <citation type="journal article" date="2019" name="Int. J. Syst. Evol. Microbiol.">
        <title>The Global Catalogue of Microorganisms (GCM) 10K type strain sequencing project: providing services to taxonomists for standard genome sequencing and annotation.</title>
        <authorList>
            <consortium name="The Broad Institute Genomics Platform"/>
            <consortium name="The Broad Institute Genome Sequencing Center for Infectious Disease"/>
            <person name="Wu L."/>
            <person name="Ma J."/>
        </authorList>
    </citation>
    <scope>NUCLEOTIDE SEQUENCE [LARGE SCALE GENOMIC DNA]</scope>
    <source>
        <strain evidence="6 7">CGMCC 1.15824</strain>
    </source>
</reference>
<dbReference type="EMBL" id="JBHSJG010000029">
    <property type="protein sequence ID" value="MFC4987699.1"/>
    <property type="molecule type" value="Genomic_DNA"/>
</dbReference>